<evidence type="ECO:0000313" key="1">
    <source>
        <dbReference type="EMBL" id="MFB9213424.1"/>
    </source>
</evidence>
<dbReference type="Proteomes" id="UP001589654">
    <property type="component" value="Unassembled WGS sequence"/>
</dbReference>
<gene>
    <name evidence="1" type="ORF">ACFFUR_16530</name>
</gene>
<evidence type="ECO:0000313" key="2">
    <source>
        <dbReference type="Proteomes" id="UP001589654"/>
    </source>
</evidence>
<comment type="caution">
    <text evidence="1">The sequence shown here is derived from an EMBL/GenBank/DDBJ whole genome shotgun (WGS) entry which is preliminary data.</text>
</comment>
<organism evidence="1 2">
    <name type="scientific">Echinicola jeungdonensis</name>
    <dbReference type="NCBI Taxonomy" id="709343"/>
    <lineage>
        <taxon>Bacteria</taxon>
        <taxon>Pseudomonadati</taxon>
        <taxon>Bacteroidota</taxon>
        <taxon>Cytophagia</taxon>
        <taxon>Cytophagales</taxon>
        <taxon>Cyclobacteriaceae</taxon>
        <taxon>Echinicola</taxon>
    </lineage>
</organism>
<dbReference type="EMBL" id="JBHMEW010000068">
    <property type="protein sequence ID" value="MFB9213424.1"/>
    <property type="molecule type" value="Genomic_DNA"/>
</dbReference>
<evidence type="ECO:0008006" key="3">
    <source>
        <dbReference type="Google" id="ProtNLM"/>
    </source>
</evidence>
<proteinExistence type="predicted"/>
<keyword evidence="2" id="KW-1185">Reference proteome</keyword>
<accession>A0ABV5J9C8</accession>
<reference evidence="1 2" key="1">
    <citation type="submission" date="2024-09" db="EMBL/GenBank/DDBJ databases">
        <authorList>
            <person name="Sun Q."/>
            <person name="Mori K."/>
        </authorList>
    </citation>
    <scope>NUCLEOTIDE SEQUENCE [LARGE SCALE GENOMIC DNA]</scope>
    <source>
        <strain evidence="1 2">CECT 7682</strain>
    </source>
</reference>
<name>A0ABV5J9C8_9BACT</name>
<protein>
    <recommendedName>
        <fullName evidence="3">TonB-dependent receptor</fullName>
    </recommendedName>
</protein>
<dbReference type="RefSeq" id="WP_290249044.1">
    <property type="nucleotide sequence ID" value="NZ_JAUFQT010000002.1"/>
</dbReference>
<sequence>MSYETKKLVVRASWNYASNYLDELGGETFEDRYYDRQSFLDVNASYALPQNGVFSLRGITLPINH</sequence>